<evidence type="ECO:0000313" key="8">
    <source>
        <dbReference type="Proteomes" id="UP000292445"/>
    </source>
</evidence>
<dbReference type="GO" id="GO:0005737">
    <property type="term" value="C:cytoplasm"/>
    <property type="evidence" value="ECO:0007669"/>
    <property type="project" value="TreeGrafter"/>
</dbReference>
<comment type="similarity">
    <text evidence="1">Belongs to the TfdA dioxygenase family.</text>
</comment>
<comment type="caution">
    <text evidence="7">The sequence shown here is derived from an EMBL/GenBank/DDBJ whole genome shotgun (WGS) entry which is preliminary data.</text>
</comment>
<reference evidence="7 8" key="1">
    <citation type="submission" date="2019-02" db="EMBL/GenBank/DDBJ databases">
        <title>Genomic Encyclopedia of Type Strains, Phase IV (KMG-IV): sequencing the most valuable type-strain genomes for metagenomic binning, comparative biology and taxonomic classification.</title>
        <authorList>
            <person name="Goeker M."/>
        </authorList>
    </citation>
    <scope>NUCLEOTIDE SEQUENCE [LARGE SCALE GENOMIC DNA]</scope>
    <source>
        <strain evidence="7 8">K24</strain>
    </source>
</reference>
<organism evidence="7 8">
    <name type="scientific">Pigmentiphaga kullae</name>
    <dbReference type="NCBI Taxonomy" id="151784"/>
    <lineage>
        <taxon>Bacteria</taxon>
        <taxon>Pseudomonadati</taxon>
        <taxon>Pseudomonadota</taxon>
        <taxon>Betaproteobacteria</taxon>
        <taxon>Burkholderiales</taxon>
        <taxon>Alcaligenaceae</taxon>
        <taxon>Pigmentiphaga</taxon>
    </lineage>
</organism>
<sequence length="286" mass="31923">MPLALRPLHPDVGVEVLGCDLSHPLDDEQFQSLLDAYHRHSVVVVRGQSLAAPAQAGLLRRFGTPKISQRKEFHVPGTPEIGRVGNTRHPDGTPSAFLDRYGNLWHSDTASDQHVDGVTMLYCVMTPQVGGDTLFASMGRAYETLPADLKARIDGRTVVHNFNQHNDYLLARNPGSAQPLSEADRAKWPDREHELVQRHPVTGRPLYFISPTLVRGISGYSDEQAQRLSAELVAHATRPEAVYRHKWQVGDLVFWDNRASLHSASPADYQGGQRLMHRGYAYVHYA</sequence>
<dbReference type="EMBL" id="SGXC01000002">
    <property type="protein sequence ID" value="RZS80313.1"/>
    <property type="molecule type" value="Genomic_DNA"/>
</dbReference>
<keyword evidence="5" id="KW-0408">Iron</keyword>
<feature type="domain" description="TauD/TfdA-like" evidence="6">
    <location>
        <begin position="5"/>
        <end position="280"/>
    </location>
</feature>
<dbReference type="Pfam" id="PF02668">
    <property type="entry name" value="TauD"/>
    <property type="match status" value="1"/>
</dbReference>
<dbReference type="Gene3D" id="3.60.130.10">
    <property type="entry name" value="Clavaminate synthase-like"/>
    <property type="match status" value="1"/>
</dbReference>
<accession>A0A4Q7NBR3</accession>
<dbReference type="RefSeq" id="WP_130358090.1">
    <property type="nucleotide sequence ID" value="NZ_SGXC01000002.1"/>
</dbReference>
<keyword evidence="3 7" id="KW-0223">Dioxygenase</keyword>
<gene>
    <name evidence="7" type="ORF">EV675_2912</name>
</gene>
<dbReference type="InterPro" id="IPR042098">
    <property type="entry name" value="TauD-like_sf"/>
</dbReference>
<dbReference type="SUPFAM" id="SSF51197">
    <property type="entry name" value="Clavaminate synthase-like"/>
    <property type="match status" value="1"/>
</dbReference>
<proteinExistence type="inferred from homology"/>
<keyword evidence="4" id="KW-0560">Oxidoreductase</keyword>
<dbReference type="PANTHER" id="PTHR30468">
    <property type="entry name" value="ALPHA-KETOGLUTARATE-DEPENDENT SULFONATE DIOXYGENASE"/>
    <property type="match status" value="1"/>
</dbReference>
<dbReference type="OrthoDB" id="581608at2"/>
<evidence type="ECO:0000256" key="4">
    <source>
        <dbReference type="ARBA" id="ARBA00023002"/>
    </source>
</evidence>
<protein>
    <submittedName>
        <fullName evidence="7">Taurine dioxygenase</fullName>
    </submittedName>
</protein>
<evidence type="ECO:0000256" key="3">
    <source>
        <dbReference type="ARBA" id="ARBA00022964"/>
    </source>
</evidence>
<keyword evidence="8" id="KW-1185">Reference proteome</keyword>
<dbReference type="InterPro" id="IPR003819">
    <property type="entry name" value="TauD/TfdA-like"/>
</dbReference>
<keyword evidence="2" id="KW-0479">Metal-binding</keyword>
<evidence type="ECO:0000259" key="6">
    <source>
        <dbReference type="Pfam" id="PF02668"/>
    </source>
</evidence>
<dbReference type="Proteomes" id="UP000292445">
    <property type="component" value="Unassembled WGS sequence"/>
</dbReference>
<dbReference type="GO" id="GO:0006790">
    <property type="term" value="P:sulfur compound metabolic process"/>
    <property type="evidence" value="ECO:0007669"/>
    <property type="project" value="TreeGrafter"/>
</dbReference>
<evidence type="ECO:0000256" key="2">
    <source>
        <dbReference type="ARBA" id="ARBA00022723"/>
    </source>
</evidence>
<dbReference type="AlphaFoldDB" id="A0A4Q7NBR3"/>
<dbReference type="PANTHER" id="PTHR30468:SF1">
    <property type="entry name" value="ALPHA-KETOGLUTARATE-DEPENDENT SULFONATE DIOXYGENASE"/>
    <property type="match status" value="1"/>
</dbReference>
<dbReference type="InterPro" id="IPR051323">
    <property type="entry name" value="AtsK-like"/>
</dbReference>
<evidence type="ECO:0000256" key="5">
    <source>
        <dbReference type="ARBA" id="ARBA00023004"/>
    </source>
</evidence>
<evidence type="ECO:0000256" key="1">
    <source>
        <dbReference type="ARBA" id="ARBA00005896"/>
    </source>
</evidence>
<dbReference type="GO" id="GO:0046872">
    <property type="term" value="F:metal ion binding"/>
    <property type="evidence" value="ECO:0007669"/>
    <property type="project" value="UniProtKB-KW"/>
</dbReference>
<dbReference type="GO" id="GO:0000908">
    <property type="term" value="F:taurine dioxygenase activity"/>
    <property type="evidence" value="ECO:0007669"/>
    <property type="project" value="TreeGrafter"/>
</dbReference>
<evidence type="ECO:0000313" key="7">
    <source>
        <dbReference type="EMBL" id="RZS80313.1"/>
    </source>
</evidence>
<name>A0A4Q7NBR3_9BURK</name>